<dbReference type="EMBL" id="CAGKOT010000092">
    <property type="protein sequence ID" value="CAB5394881.1"/>
    <property type="molecule type" value="Genomic_DNA"/>
</dbReference>
<accession>A0A916EK77</accession>
<reference evidence="1" key="1">
    <citation type="submission" date="2020-05" db="EMBL/GenBank/DDBJ databases">
        <authorList>
            <person name="Rincon C."/>
            <person name="Sanders R I."/>
            <person name="Robbins C."/>
            <person name="Chaturvedi A."/>
        </authorList>
    </citation>
    <scope>NUCLEOTIDE SEQUENCE</scope>
    <source>
        <strain evidence="1">CHB12</strain>
    </source>
</reference>
<organism evidence="1 2">
    <name type="scientific">Rhizophagus irregularis</name>
    <dbReference type="NCBI Taxonomy" id="588596"/>
    <lineage>
        <taxon>Eukaryota</taxon>
        <taxon>Fungi</taxon>
        <taxon>Fungi incertae sedis</taxon>
        <taxon>Mucoromycota</taxon>
        <taxon>Glomeromycotina</taxon>
        <taxon>Glomeromycetes</taxon>
        <taxon>Glomerales</taxon>
        <taxon>Glomeraceae</taxon>
        <taxon>Rhizophagus</taxon>
    </lineage>
</organism>
<comment type="caution">
    <text evidence="1">The sequence shown here is derived from an EMBL/GenBank/DDBJ whole genome shotgun (WGS) entry which is preliminary data.</text>
</comment>
<protein>
    <submittedName>
        <fullName evidence="1">Uncharacterized protein</fullName>
    </submittedName>
</protein>
<dbReference type="AlphaFoldDB" id="A0A916EK77"/>
<dbReference type="Proteomes" id="UP000684084">
    <property type="component" value="Unassembled WGS sequence"/>
</dbReference>
<dbReference type="OrthoDB" id="2428943at2759"/>
<sequence length="168" mass="19790">MSAISIAVNIELPMKTVKYLESSNIRHKLSFVDKTMQHITKLGSLMRKINKDQDFIDNKDDQWINFWLNRLNKYNKDYNRKEYDKFINNHKELTIPTHGLFSNTWIKNAKEEYIIIDRAVISNENEGVRLAIDPDTIKTHAKDTFAGILQKHNTKSIEQDVFWSNIYG</sequence>
<gene>
    <name evidence="1" type="ORF">CHRIB12_LOCUS23557</name>
</gene>
<proteinExistence type="predicted"/>
<evidence type="ECO:0000313" key="1">
    <source>
        <dbReference type="EMBL" id="CAB5394881.1"/>
    </source>
</evidence>
<name>A0A916EK77_9GLOM</name>
<evidence type="ECO:0000313" key="2">
    <source>
        <dbReference type="Proteomes" id="UP000684084"/>
    </source>
</evidence>